<dbReference type="SUPFAM" id="SSF55347">
    <property type="entry name" value="Glyceraldehyde-3-phosphate dehydrogenase-like, C-terminal domain"/>
    <property type="match status" value="1"/>
</dbReference>
<dbReference type="Gene3D" id="3.40.50.720">
    <property type="entry name" value="NAD(P)-binding Rossmann-like Domain"/>
    <property type="match status" value="1"/>
</dbReference>
<evidence type="ECO:0000259" key="7">
    <source>
        <dbReference type="Pfam" id="PF00479"/>
    </source>
</evidence>
<dbReference type="GO" id="GO:0006006">
    <property type="term" value="P:glucose metabolic process"/>
    <property type="evidence" value="ECO:0007669"/>
    <property type="project" value="UniProtKB-KW"/>
</dbReference>
<dbReference type="PRINTS" id="PR00079">
    <property type="entry name" value="G6PDHDRGNASE"/>
</dbReference>
<proteinExistence type="inferred from homology"/>
<dbReference type="PIRSF" id="PIRSF000110">
    <property type="entry name" value="G6PD"/>
    <property type="match status" value="1"/>
</dbReference>
<comment type="function">
    <text evidence="6">Catalyzes the oxidation of glucose 6-phosphate to 6-phosphogluconolactone.</text>
</comment>
<keyword evidence="4 6" id="KW-0560">Oxidoreductase</keyword>
<dbReference type="SUPFAM" id="SSF51735">
    <property type="entry name" value="NAD(P)-binding Rossmann-fold domains"/>
    <property type="match status" value="1"/>
</dbReference>
<comment type="caution">
    <text evidence="6">Lacks conserved residue(s) required for the propagation of feature annotation.</text>
</comment>
<dbReference type="InterPro" id="IPR022674">
    <property type="entry name" value="G6P_DH_NAD-bd"/>
</dbReference>
<feature type="domain" description="Glucose-6-phosphate dehydrogenase NAD-binding" evidence="7">
    <location>
        <begin position="13"/>
        <end position="189"/>
    </location>
</feature>
<feature type="binding site" evidence="6">
    <location>
        <position position="218"/>
    </location>
    <ligand>
        <name>substrate</name>
    </ligand>
</feature>
<dbReference type="InterPro" id="IPR036291">
    <property type="entry name" value="NAD(P)-bd_dom_sf"/>
</dbReference>
<keyword evidence="10" id="KW-1185">Reference proteome</keyword>
<dbReference type="InterPro" id="IPR022675">
    <property type="entry name" value="G6P_DH_C"/>
</dbReference>
<comment type="similarity">
    <text evidence="6">Belongs to the glucose-6-phosphate dehydrogenase family.</text>
</comment>
<dbReference type="GO" id="GO:0050661">
    <property type="term" value="F:NADP binding"/>
    <property type="evidence" value="ECO:0007669"/>
    <property type="project" value="UniProtKB-UniRule"/>
</dbReference>
<dbReference type="Proteomes" id="UP000319732">
    <property type="component" value="Unassembled WGS sequence"/>
</dbReference>
<feature type="binding site" evidence="6">
    <location>
        <position position="50"/>
    </location>
    <ligand>
        <name>NADP(+)</name>
        <dbReference type="ChEBI" id="CHEBI:58349"/>
    </ligand>
</feature>
<evidence type="ECO:0000256" key="6">
    <source>
        <dbReference type="HAMAP-Rule" id="MF_00966"/>
    </source>
</evidence>
<dbReference type="RefSeq" id="WP_142929650.1">
    <property type="nucleotide sequence ID" value="NZ_ML660109.1"/>
</dbReference>
<evidence type="ECO:0000256" key="4">
    <source>
        <dbReference type="ARBA" id="ARBA00023002"/>
    </source>
</evidence>
<evidence type="ECO:0000256" key="2">
    <source>
        <dbReference type="ARBA" id="ARBA00022526"/>
    </source>
</evidence>
<feature type="binding site" evidence="6">
    <location>
        <position position="184"/>
    </location>
    <ligand>
        <name>substrate</name>
    </ligand>
</feature>
<keyword evidence="3 6" id="KW-0521">NADP</keyword>
<dbReference type="PANTHER" id="PTHR23429">
    <property type="entry name" value="GLUCOSE-6-PHOSPHATE 1-DEHYDROGENASE G6PD"/>
    <property type="match status" value="1"/>
</dbReference>
<keyword evidence="2 6" id="KW-0313">Glucose metabolism</keyword>
<evidence type="ECO:0000313" key="10">
    <source>
        <dbReference type="Proteomes" id="UP000319732"/>
    </source>
</evidence>
<name>A0A545SS04_9GAMM</name>
<accession>A0A545SS04</accession>
<dbReference type="Pfam" id="PF02781">
    <property type="entry name" value="G6PD_C"/>
    <property type="match status" value="1"/>
</dbReference>
<dbReference type="GO" id="GO:0005829">
    <property type="term" value="C:cytosol"/>
    <property type="evidence" value="ECO:0007669"/>
    <property type="project" value="TreeGrafter"/>
</dbReference>
<dbReference type="GO" id="GO:0009051">
    <property type="term" value="P:pentose-phosphate shunt, oxidative branch"/>
    <property type="evidence" value="ECO:0007669"/>
    <property type="project" value="TreeGrafter"/>
</dbReference>
<dbReference type="HAMAP" id="MF_00966">
    <property type="entry name" value="G6PD"/>
    <property type="match status" value="1"/>
</dbReference>
<gene>
    <name evidence="6 9" type="primary">zwf</name>
    <name evidence="9" type="ORF">FKG94_24800</name>
</gene>
<comment type="catalytic activity">
    <reaction evidence="6">
        <text>D-glucose 6-phosphate + NADP(+) = 6-phospho-D-glucono-1,5-lactone + NADPH + H(+)</text>
        <dbReference type="Rhea" id="RHEA:15841"/>
        <dbReference type="ChEBI" id="CHEBI:15378"/>
        <dbReference type="ChEBI" id="CHEBI:57783"/>
        <dbReference type="ChEBI" id="CHEBI:57955"/>
        <dbReference type="ChEBI" id="CHEBI:58349"/>
        <dbReference type="ChEBI" id="CHEBI:61548"/>
        <dbReference type="EC" id="1.1.1.49"/>
    </reaction>
</comment>
<dbReference type="InterPro" id="IPR001282">
    <property type="entry name" value="G6P_DH"/>
</dbReference>
<dbReference type="EC" id="1.1.1.49" evidence="6"/>
<feature type="binding site" evidence="6">
    <location>
        <position position="150"/>
    </location>
    <ligand>
        <name>NADP(+)</name>
        <dbReference type="ChEBI" id="CHEBI:58349"/>
    </ligand>
</feature>
<feature type="binding site" evidence="6">
    <location>
        <position position="180"/>
    </location>
    <ligand>
        <name>substrate</name>
    </ligand>
</feature>
<dbReference type="GO" id="GO:0004345">
    <property type="term" value="F:glucose-6-phosphate dehydrogenase activity"/>
    <property type="evidence" value="ECO:0007669"/>
    <property type="project" value="UniProtKB-UniRule"/>
</dbReference>
<dbReference type="PANTHER" id="PTHR23429:SF0">
    <property type="entry name" value="GLUCOSE-6-PHOSPHATE 1-DEHYDROGENASE"/>
    <property type="match status" value="1"/>
</dbReference>
<organism evidence="9 10">
    <name type="scientific">Exilibacterium tricleocarpae</name>
    <dbReference type="NCBI Taxonomy" id="2591008"/>
    <lineage>
        <taxon>Bacteria</taxon>
        <taxon>Pseudomonadati</taxon>
        <taxon>Pseudomonadota</taxon>
        <taxon>Gammaproteobacteria</taxon>
        <taxon>Cellvibrionales</taxon>
        <taxon>Cellvibrionaceae</taxon>
        <taxon>Exilibacterium</taxon>
    </lineage>
</organism>
<feature type="domain" description="Glucose-6-phosphate dehydrogenase C-terminal" evidence="8">
    <location>
        <begin position="191"/>
        <end position="486"/>
    </location>
</feature>
<evidence type="ECO:0000256" key="5">
    <source>
        <dbReference type="ARBA" id="ARBA00023277"/>
    </source>
</evidence>
<sequence length="503" mass="56746">MTKEPDLPGLDIVIFGGTGDLSIRKLMPALYRSELEGKLAAATRIFAIARKSQAVAAFQAKVRQGLEHYLNDGELCEKRWQVFKDRLHPVSLDIAAVNEQWDSFADQLQASPQSTAVFYLAIPPSLYGQTCACLAEKSLISPQSRIVLEKPIGYDLESAQAINDQVAQHFDEHHIYRIDHYLGKATVQNLLALRFTNLLFETLWDGKSIDQVQITLAETVGLEDRVEFYDRAGALRDMVQNHLLQLLCLVAMEPPHKLDAENIRAEKLKVLKALRPITGDDIHRLTVRGQYGEGEVNGAPVPGYLTELSAESKTETYAAIRAHIDNWRWAGVPFYLRTGKRLQERFAEIVIQFKPVTHLAYGRAAGQLQPNRMIIRLQPDEGIQLQLMAKELHRYEPHLKPVTLNLDFANTYEGFSSDAYKRLLLDVIAGDQSLFAHRHEVEEAWGWLDPILAAWHHPRNTPHPYQAGSWGPEQADALLERYGHHWVNPDPADADPKDAGARS</sequence>
<protein>
    <recommendedName>
        <fullName evidence="6">Glucose-6-phosphate 1-dehydrogenase</fullName>
        <shortName evidence="6">G6PD</shortName>
        <ecNumber evidence="6">1.1.1.49</ecNumber>
    </recommendedName>
</protein>
<evidence type="ECO:0000256" key="1">
    <source>
        <dbReference type="ARBA" id="ARBA00004937"/>
    </source>
</evidence>
<evidence type="ECO:0000313" key="9">
    <source>
        <dbReference type="EMBL" id="TQV67753.1"/>
    </source>
</evidence>
<evidence type="ECO:0000259" key="8">
    <source>
        <dbReference type="Pfam" id="PF02781"/>
    </source>
</evidence>
<dbReference type="UniPathway" id="UPA00115">
    <property type="reaction ID" value="UER00408"/>
</dbReference>
<evidence type="ECO:0000256" key="3">
    <source>
        <dbReference type="ARBA" id="ARBA00022857"/>
    </source>
</evidence>
<feature type="binding site" evidence="6">
    <location>
        <position position="237"/>
    </location>
    <ligand>
        <name>substrate</name>
    </ligand>
</feature>
<comment type="caution">
    <text evidence="9">The sequence shown here is derived from an EMBL/GenBank/DDBJ whole genome shotgun (WGS) entry which is preliminary data.</text>
</comment>
<feature type="binding site" evidence="6">
    <location>
        <begin position="93"/>
        <end position="94"/>
    </location>
    <ligand>
        <name>NADP(+)</name>
        <dbReference type="ChEBI" id="CHEBI:58349"/>
    </ligand>
</feature>
<feature type="binding site" evidence="6">
    <location>
        <position position="340"/>
    </location>
    <ligand>
        <name>substrate</name>
    </ligand>
</feature>
<reference evidence="9 10" key="1">
    <citation type="submission" date="2019-06" db="EMBL/GenBank/DDBJ databases">
        <title>Whole genome sequence for Cellvibrionaceae sp. R142.</title>
        <authorList>
            <person name="Wang G."/>
        </authorList>
    </citation>
    <scope>NUCLEOTIDE SEQUENCE [LARGE SCALE GENOMIC DNA]</scope>
    <source>
        <strain evidence="9 10">R142</strain>
    </source>
</reference>
<comment type="pathway">
    <text evidence="1 6">Carbohydrate degradation; pentose phosphate pathway; D-ribulose 5-phosphate from D-glucose 6-phosphate (oxidative stage): step 1/3.</text>
</comment>
<feature type="active site" description="Proton acceptor" evidence="6">
    <location>
        <position position="242"/>
    </location>
</feature>
<dbReference type="NCBIfam" id="TIGR00871">
    <property type="entry name" value="zwf"/>
    <property type="match status" value="1"/>
</dbReference>
<dbReference type="OrthoDB" id="9802739at2"/>
<dbReference type="Pfam" id="PF00479">
    <property type="entry name" value="G6PD_N"/>
    <property type="match status" value="1"/>
</dbReference>
<dbReference type="Gene3D" id="3.30.360.10">
    <property type="entry name" value="Dihydrodipicolinate Reductase, domain 2"/>
    <property type="match status" value="1"/>
</dbReference>
<keyword evidence="5 6" id="KW-0119">Carbohydrate metabolism</keyword>
<dbReference type="AlphaFoldDB" id="A0A545SS04"/>
<dbReference type="EMBL" id="VHSG01000033">
    <property type="protein sequence ID" value="TQV67753.1"/>
    <property type="molecule type" value="Genomic_DNA"/>
</dbReference>